<reference evidence="3 4" key="1">
    <citation type="submission" date="2018-03" db="EMBL/GenBank/DDBJ databases">
        <title>Aeromonas veronii whole genome sequencing and analysis.</title>
        <authorList>
            <person name="Xie H."/>
            <person name="Liu T."/>
            <person name="Wang K."/>
        </authorList>
    </citation>
    <scope>NUCLEOTIDE SEQUENCE [LARGE SCALE GENOMIC DNA]</scope>
    <source>
        <strain evidence="3 4">XH.VA.1</strain>
    </source>
</reference>
<dbReference type="InterPro" id="IPR036465">
    <property type="entry name" value="vWFA_dom_sf"/>
</dbReference>
<dbReference type="PANTHER" id="PTHR32097">
    <property type="entry name" value="CAMP-BINDING PROTEIN 1-RELATED"/>
    <property type="match status" value="1"/>
</dbReference>
<dbReference type="Gene3D" id="2.60.60.30">
    <property type="entry name" value="sav2460 like domains"/>
    <property type="match status" value="1"/>
</dbReference>
<dbReference type="Proteomes" id="UP000241986">
    <property type="component" value="Unassembled WGS sequence"/>
</dbReference>
<dbReference type="SMART" id="SM00327">
    <property type="entry name" value="VWA"/>
    <property type="match status" value="1"/>
</dbReference>
<dbReference type="InterPro" id="IPR051324">
    <property type="entry name" value="Stress/Tellurium_Resist"/>
</dbReference>
<dbReference type="InterPro" id="IPR003325">
    <property type="entry name" value="TerD"/>
</dbReference>
<dbReference type="CDD" id="cd06974">
    <property type="entry name" value="TerD_like"/>
    <property type="match status" value="1"/>
</dbReference>
<dbReference type="AlphaFoldDB" id="A0A2T4MWE8"/>
<evidence type="ECO:0000259" key="2">
    <source>
        <dbReference type="PROSITE" id="PS50234"/>
    </source>
</evidence>
<proteinExistence type="predicted"/>
<dbReference type="CDD" id="cd00198">
    <property type="entry name" value="vWFA"/>
    <property type="match status" value="1"/>
</dbReference>
<evidence type="ECO:0000313" key="3">
    <source>
        <dbReference type="EMBL" id="PTH78899.1"/>
    </source>
</evidence>
<gene>
    <name evidence="3" type="ORF">DAA48_20875</name>
</gene>
<dbReference type="EMBL" id="PZKL01000045">
    <property type="protein sequence ID" value="PTH78899.1"/>
    <property type="molecule type" value="Genomic_DNA"/>
</dbReference>
<sequence>MTTLVAGQNTVISQSRIDAVISYVKKAACISDVDASAFLISPEGKVNTPFDFVFYGQKESSDKSVHLSLEAGKATFTIDTSKVSELVDKIPLTVVIDGHNTIADLESLSVQIGDIEYHVDLAGRSEKAVILAHVYRNKGAWKVKALGDGFNGGLGPLAGGYGIETSNEPAQAPAAPVAPAPAPALKTVSLTKKLEEKAPRLVCLAKTIEVNLQKHKLETVKAKVAFVLDASGSMTNQFSRGNVQAVLDRIAALATQFDDDGNMELWGFASRHKKYEDVTLDNLDNYIENIKSGKGGWLDILPGLGGSNNEPPVMKEVIDTFKSSAEPVIIYFITDGGIYKDGDITKLITESAKLPIYWKFVGLGGSNYGVLERLDNIKGRVIDNTDFFPIDDFKKVSDSDLYDRLLCHIGDWMKEARQKSILMS</sequence>
<dbReference type="Pfam" id="PF10138">
    <property type="entry name" value="vWA-TerF-like"/>
    <property type="match status" value="1"/>
</dbReference>
<accession>A0A2T4MWE8</accession>
<comment type="caution">
    <text evidence="3">The sequence shown here is derived from an EMBL/GenBank/DDBJ whole genome shotgun (WGS) entry which is preliminary data.</text>
</comment>
<organism evidence="3 4">
    <name type="scientific">Aeromonas veronii</name>
    <dbReference type="NCBI Taxonomy" id="654"/>
    <lineage>
        <taxon>Bacteria</taxon>
        <taxon>Pseudomonadati</taxon>
        <taxon>Pseudomonadota</taxon>
        <taxon>Gammaproteobacteria</taxon>
        <taxon>Aeromonadales</taxon>
        <taxon>Aeromonadaceae</taxon>
        <taxon>Aeromonas</taxon>
    </lineage>
</organism>
<dbReference type="Pfam" id="PF02342">
    <property type="entry name" value="TerD"/>
    <property type="match status" value="1"/>
</dbReference>
<keyword evidence="1" id="KW-0778">Tellurium resistance</keyword>
<dbReference type="RefSeq" id="WP_107684524.1">
    <property type="nucleotide sequence ID" value="NZ_PZKL01000045.1"/>
</dbReference>
<protein>
    <submittedName>
        <fullName evidence="3">Tellurium resistance protein TerF</fullName>
    </submittedName>
</protein>
<feature type="domain" description="VWFA" evidence="2">
    <location>
        <begin position="223"/>
        <end position="405"/>
    </location>
</feature>
<dbReference type="GO" id="GO:0046690">
    <property type="term" value="P:response to tellurium ion"/>
    <property type="evidence" value="ECO:0007669"/>
    <property type="project" value="UniProtKB-KW"/>
</dbReference>
<dbReference type="InterPro" id="IPR019303">
    <property type="entry name" value="vWA_TerF_C"/>
</dbReference>
<dbReference type="PANTHER" id="PTHR32097:SF17">
    <property type="entry name" value="CAMP-BINDING PROTEIN 1-RELATED"/>
    <property type="match status" value="1"/>
</dbReference>
<evidence type="ECO:0000256" key="1">
    <source>
        <dbReference type="ARBA" id="ARBA00022686"/>
    </source>
</evidence>
<dbReference type="SUPFAM" id="SSF53300">
    <property type="entry name" value="vWA-like"/>
    <property type="match status" value="1"/>
</dbReference>
<name>A0A2T4MWE8_AERVE</name>
<dbReference type="PROSITE" id="PS50234">
    <property type="entry name" value="VWFA"/>
    <property type="match status" value="1"/>
</dbReference>
<dbReference type="Gene3D" id="3.40.50.410">
    <property type="entry name" value="von Willebrand factor, type A domain"/>
    <property type="match status" value="1"/>
</dbReference>
<evidence type="ECO:0000313" key="4">
    <source>
        <dbReference type="Proteomes" id="UP000241986"/>
    </source>
</evidence>
<dbReference type="InterPro" id="IPR002035">
    <property type="entry name" value="VWF_A"/>
</dbReference>